<evidence type="ECO:0000256" key="1">
    <source>
        <dbReference type="ARBA" id="ARBA00004479"/>
    </source>
</evidence>
<evidence type="ECO:0000313" key="9">
    <source>
        <dbReference type="Ensembl" id="ENSLLEP00000048933.1"/>
    </source>
</evidence>
<dbReference type="PANTHER" id="PTHR14334">
    <property type="entry name" value="B-CELL ANTIGEN RECEPTOR COMPLEX-ASSOCIATED PROTEIN"/>
    <property type="match status" value="1"/>
</dbReference>
<dbReference type="InterPro" id="IPR007110">
    <property type="entry name" value="Ig-like_dom"/>
</dbReference>
<reference evidence="9" key="1">
    <citation type="submission" date="2025-08" db="UniProtKB">
        <authorList>
            <consortium name="Ensembl"/>
        </authorList>
    </citation>
    <scope>IDENTIFICATION</scope>
</reference>
<keyword evidence="4 6" id="KW-0472">Membrane</keyword>
<dbReference type="SMART" id="SM00406">
    <property type="entry name" value="IGv"/>
    <property type="match status" value="1"/>
</dbReference>
<dbReference type="AlphaFoldDB" id="A0A8C5R8U9"/>
<dbReference type="SMART" id="SM00077">
    <property type="entry name" value="ITAM"/>
    <property type="match status" value="1"/>
</dbReference>
<dbReference type="GO" id="GO:0050853">
    <property type="term" value="P:B cell receptor signaling pathway"/>
    <property type="evidence" value="ECO:0007669"/>
    <property type="project" value="TreeGrafter"/>
</dbReference>
<keyword evidence="10" id="KW-1185">Reference proteome</keyword>
<keyword evidence="5" id="KW-0393">Immunoglobulin domain</keyword>
<dbReference type="InterPro" id="IPR036179">
    <property type="entry name" value="Ig-like_dom_sf"/>
</dbReference>
<protein>
    <recommendedName>
        <fullName evidence="8">Ig-like domain-containing protein</fullName>
    </recommendedName>
</protein>
<dbReference type="GO" id="GO:0004888">
    <property type="term" value="F:transmembrane signaling receptor activity"/>
    <property type="evidence" value="ECO:0007669"/>
    <property type="project" value="InterPro"/>
</dbReference>
<accession>A0A8C5R8U9</accession>
<evidence type="ECO:0000256" key="3">
    <source>
        <dbReference type="ARBA" id="ARBA00022989"/>
    </source>
</evidence>
<evidence type="ECO:0000256" key="5">
    <source>
        <dbReference type="ARBA" id="ARBA00023319"/>
    </source>
</evidence>
<dbReference type="InterPro" id="IPR003599">
    <property type="entry name" value="Ig_sub"/>
</dbReference>
<dbReference type="Pfam" id="PF07686">
    <property type="entry name" value="V-set"/>
    <property type="match status" value="1"/>
</dbReference>
<name>A0A8C5R8U9_9ANUR</name>
<comment type="subcellular location">
    <subcellularLocation>
        <location evidence="1">Membrane</location>
        <topology evidence="1">Single-pass type I membrane protein</topology>
    </subcellularLocation>
</comment>
<sequence length="229" mass="26145">MLPVPRKWRPSILLLILLITGQLCWSHKMSWVAASHSVTVGEDAELKCNFQPDPPSVKFQVTWLLVQQNKSITTHVDITEGVTYRERITIDRQTKSLHIKHAELTDKALYMCKVDMNGKTYKSCGTYLRVKEPDPFFFLNFGEATKNKLITAEGVILLLCAVIPGTILLYKKRWENLKSMSMKNPEGENLYEGLNLDECSMYEDISRGLQATYEDVGTMRASDIQLEKP</sequence>
<dbReference type="SUPFAM" id="SSF48726">
    <property type="entry name" value="Immunoglobulin"/>
    <property type="match status" value="1"/>
</dbReference>
<dbReference type="SMART" id="SM00409">
    <property type="entry name" value="IG"/>
    <property type="match status" value="1"/>
</dbReference>
<evidence type="ECO:0000256" key="4">
    <source>
        <dbReference type="ARBA" id="ARBA00023136"/>
    </source>
</evidence>
<proteinExistence type="predicted"/>
<keyword evidence="3 6" id="KW-1133">Transmembrane helix</keyword>
<reference evidence="9" key="2">
    <citation type="submission" date="2025-09" db="UniProtKB">
        <authorList>
            <consortium name="Ensembl"/>
        </authorList>
    </citation>
    <scope>IDENTIFICATION</scope>
</reference>
<keyword evidence="2 6" id="KW-0812">Transmembrane</keyword>
<dbReference type="GO" id="GO:0009897">
    <property type="term" value="C:external side of plasma membrane"/>
    <property type="evidence" value="ECO:0007669"/>
    <property type="project" value="TreeGrafter"/>
</dbReference>
<evidence type="ECO:0000256" key="6">
    <source>
        <dbReference type="SAM" id="Phobius"/>
    </source>
</evidence>
<keyword evidence="7" id="KW-0732">Signal</keyword>
<organism evidence="9 10">
    <name type="scientific">Leptobrachium leishanense</name>
    <name type="common">Leishan spiny toad</name>
    <dbReference type="NCBI Taxonomy" id="445787"/>
    <lineage>
        <taxon>Eukaryota</taxon>
        <taxon>Metazoa</taxon>
        <taxon>Chordata</taxon>
        <taxon>Craniata</taxon>
        <taxon>Vertebrata</taxon>
        <taxon>Euteleostomi</taxon>
        <taxon>Amphibia</taxon>
        <taxon>Batrachia</taxon>
        <taxon>Anura</taxon>
        <taxon>Pelobatoidea</taxon>
        <taxon>Megophryidae</taxon>
        <taxon>Leptobrachium</taxon>
    </lineage>
</organism>
<dbReference type="Ensembl" id="ENSLLET00000050845.1">
    <property type="protein sequence ID" value="ENSLLEP00000048933.1"/>
    <property type="gene ID" value="ENSLLEG00000030804.1"/>
</dbReference>
<dbReference type="Proteomes" id="UP000694569">
    <property type="component" value="Unplaced"/>
</dbReference>
<feature type="signal peptide" evidence="7">
    <location>
        <begin position="1"/>
        <end position="26"/>
    </location>
</feature>
<feature type="domain" description="Ig-like" evidence="8">
    <location>
        <begin position="10"/>
        <end position="122"/>
    </location>
</feature>
<dbReference type="GO" id="GO:0019815">
    <property type="term" value="C:B cell receptor complex"/>
    <property type="evidence" value="ECO:0007669"/>
    <property type="project" value="TreeGrafter"/>
</dbReference>
<dbReference type="PROSITE" id="PS50835">
    <property type="entry name" value="IG_LIKE"/>
    <property type="match status" value="1"/>
</dbReference>
<feature type="chain" id="PRO_5034087561" description="Ig-like domain-containing protein" evidence="7">
    <location>
        <begin position="27"/>
        <end position="229"/>
    </location>
</feature>
<evidence type="ECO:0000259" key="8">
    <source>
        <dbReference type="PROSITE" id="PS50835"/>
    </source>
</evidence>
<evidence type="ECO:0000313" key="10">
    <source>
        <dbReference type="Proteomes" id="UP000694569"/>
    </source>
</evidence>
<evidence type="ECO:0000256" key="2">
    <source>
        <dbReference type="ARBA" id="ARBA00022692"/>
    </source>
</evidence>
<dbReference type="GO" id="GO:0030183">
    <property type="term" value="P:B cell differentiation"/>
    <property type="evidence" value="ECO:0007669"/>
    <property type="project" value="TreeGrafter"/>
</dbReference>
<dbReference type="InterPro" id="IPR013106">
    <property type="entry name" value="Ig_V-set"/>
</dbReference>
<dbReference type="Pfam" id="PF02189">
    <property type="entry name" value="ITAM"/>
    <property type="match status" value="1"/>
</dbReference>
<feature type="transmembrane region" description="Helical" evidence="6">
    <location>
        <begin position="149"/>
        <end position="170"/>
    </location>
</feature>
<dbReference type="InterPro" id="IPR013783">
    <property type="entry name" value="Ig-like_fold"/>
</dbReference>
<evidence type="ECO:0000256" key="7">
    <source>
        <dbReference type="SAM" id="SignalP"/>
    </source>
</evidence>
<dbReference type="Gene3D" id="2.60.40.10">
    <property type="entry name" value="Immunoglobulins"/>
    <property type="match status" value="1"/>
</dbReference>
<dbReference type="InterPro" id="IPR003110">
    <property type="entry name" value="Phos_immunorcpt_sig_ITAM"/>
</dbReference>
<dbReference type="GeneTree" id="ENSGT00940000154363"/>
<dbReference type="OrthoDB" id="8915525at2759"/>
<dbReference type="PANTHER" id="PTHR14334:SF1">
    <property type="entry name" value="B-CELL ANTIGEN RECEPTOR COMPLEX-ASSOCIATED PROTEIN ALPHA CHAIN"/>
    <property type="match status" value="1"/>
</dbReference>